<dbReference type="InterPro" id="IPR004045">
    <property type="entry name" value="Glutathione_S-Trfase_N"/>
</dbReference>
<dbReference type="EMBL" id="CM018031">
    <property type="protein sequence ID" value="KAA8548915.1"/>
    <property type="molecule type" value="Genomic_DNA"/>
</dbReference>
<evidence type="ECO:0000256" key="2">
    <source>
        <dbReference type="ARBA" id="ARBA00047960"/>
    </source>
</evidence>
<name>A0A5J5C0K1_9ASTE</name>
<dbReference type="FunFam" id="1.20.1050.10:FF:000012">
    <property type="entry name" value="Tau class glutathione S-transferase"/>
    <property type="match status" value="1"/>
</dbReference>
<reference evidence="6 7" key="1">
    <citation type="submission" date="2019-09" db="EMBL/GenBank/DDBJ databases">
        <title>A chromosome-level genome assembly of the Chinese tupelo Nyssa sinensis.</title>
        <authorList>
            <person name="Yang X."/>
            <person name="Kang M."/>
            <person name="Yang Y."/>
            <person name="Xiong H."/>
            <person name="Wang M."/>
            <person name="Zhang Z."/>
            <person name="Wang Z."/>
            <person name="Wu H."/>
            <person name="Ma T."/>
            <person name="Liu J."/>
            <person name="Xi Z."/>
        </authorList>
    </citation>
    <scope>NUCLEOTIDE SEQUENCE [LARGE SCALE GENOMIC DNA]</scope>
    <source>
        <strain evidence="6">J267</strain>
        <tissue evidence="6">Leaf</tissue>
    </source>
</reference>
<dbReference type="Gene3D" id="1.20.1050.10">
    <property type="match status" value="1"/>
</dbReference>
<organism evidence="6 7">
    <name type="scientific">Nyssa sinensis</name>
    <dbReference type="NCBI Taxonomy" id="561372"/>
    <lineage>
        <taxon>Eukaryota</taxon>
        <taxon>Viridiplantae</taxon>
        <taxon>Streptophyta</taxon>
        <taxon>Embryophyta</taxon>
        <taxon>Tracheophyta</taxon>
        <taxon>Spermatophyta</taxon>
        <taxon>Magnoliopsida</taxon>
        <taxon>eudicotyledons</taxon>
        <taxon>Gunneridae</taxon>
        <taxon>Pentapetalae</taxon>
        <taxon>asterids</taxon>
        <taxon>Cornales</taxon>
        <taxon>Nyssaceae</taxon>
        <taxon>Nyssa</taxon>
    </lineage>
</organism>
<evidence type="ECO:0000256" key="1">
    <source>
        <dbReference type="ARBA" id="ARBA00022679"/>
    </source>
</evidence>
<keyword evidence="3" id="KW-0963">Cytoplasm</keyword>
<dbReference type="Gene3D" id="3.40.30.10">
    <property type="entry name" value="Glutaredoxin"/>
    <property type="match status" value="1"/>
</dbReference>
<dbReference type="PROSITE" id="PS50405">
    <property type="entry name" value="GST_CTER"/>
    <property type="match status" value="1"/>
</dbReference>
<dbReference type="Proteomes" id="UP000325577">
    <property type="component" value="Linkage Group LG0"/>
</dbReference>
<dbReference type="InterPro" id="IPR058268">
    <property type="entry name" value="DUF7962"/>
</dbReference>
<comment type="catalytic activity">
    <reaction evidence="2 3">
        <text>RX + glutathione = an S-substituted glutathione + a halide anion + H(+)</text>
        <dbReference type="Rhea" id="RHEA:16437"/>
        <dbReference type="ChEBI" id="CHEBI:15378"/>
        <dbReference type="ChEBI" id="CHEBI:16042"/>
        <dbReference type="ChEBI" id="CHEBI:17792"/>
        <dbReference type="ChEBI" id="CHEBI:57925"/>
        <dbReference type="ChEBI" id="CHEBI:90779"/>
        <dbReference type="EC" id="2.5.1.18"/>
    </reaction>
</comment>
<dbReference type="InterPro" id="IPR045074">
    <property type="entry name" value="GST_C_Tau"/>
</dbReference>
<dbReference type="CDD" id="cd03185">
    <property type="entry name" value="GST_C_Tau"/>
    <property type="match status" value="1"/>
</dbReference>
<dbReference type="Pfam" id="PF25907">
    <property type="entry name" value="DUF7962"/>
    <property type="match status" value="1"/>
</dbReference>
<dbReference type="SFLD" id="SFLDS00019">
    <property type="entry name" value="Glutathione_Transferase_(cytos"/>
    <property type="match status" value="1"/>
</dbReference>
<comment type="subcellular location">
    <subcellularLocation>
        <location evidence="3">Cytoplasm</location>
        <location evidence="3">Cytosol</location>
    </subcellularLocation>
</comment>
<sequence>MEEVKLFSFWGSPFSQRVIWALKLKGVSYEYIEEDISNKSNQLLEYNPVHKKVPVLVHGGKPVAESMVILEYIDETWPENPLLPKDEYERSTVRFWAKFIDEKVRPMWEFFILVGEKQEKAIKDNFEILRTIEEHGLGEQQHFFGGNKIGLADIALGWIVHVLEPMEEIVGVKFIEADTYPRLHAWVKNFKEVPAIKENLPNRDGVLEFLKGKREMFIKTACHDHHH</sequence>
<dbReference type="InterPro" id="IPR045073">
    <property type="entry name" value="Omega/Tau-like"/>
</dbReference>
<evidence type="ECO:0000313" key="6">
    <source>
        <dbReference type="EMBL" id="KAA8548915.1"/>
    </source>
</evidence>
<dbReference type="PANTHER" id="PTHR11260">
    <property type="entry name" value="GLUTATHIONE S-TRANSFERASE, GST, SUPERFAMILY, GST DOMAIN CONTAINING"/>
    <property type="match status" value="1"/>
</dbReference>
<comment type="similarity">
    <text evidence="3">Belongs to the GST superfamily.</text>
</comment>
<dbReference type="OrthoDB" id="4951845at2759"/>
<dbReference type="FunFam" id="3.40.30.10:FF:000197">
    <property type="entry name" value="Glutathione S-transferase U10"/>
    <property type="match status" value="1"/>
</dbReference>
<dbReference type="PANTHER" id="PTHR11260:SF774">
    <property type="entry name" value="GLUTATHIONE TRANSFERASE"/>
    <property type="match status" value="1"/>
</dbReference>
<dbReference type="GO" id="GO:0005829">
    <property type="term" value="C:cytosol"/>
    <property type="evidence" value="ECO:0007669"/>
    <property type="project" value="UniProtKB-SubCell"/>
</dbReference>
<dbReference type="CDD" id="cd03058">
    <property type="entry name" value="GST_N_Tau"/>
    <property type="match status" value="1"/>
</dbReference>
<evidence type="ECO:0000256" key="3">
    <source>
        <dbReference type="RuleBase" id="RU369102"/>
    </source>
</evidence>
<protein>
    <recommendedName>
        <fullName evidence="3">Glutathione S-transferase</fullName>
        <ecNumber evidence="3">2.5.1.18</ecNumber>
    </recommendedName>
</protein>
<dbReference type="EC" id="2.5.1.18" evidence="3"/>
<dbReference type="SUPFAM" id="SSF47616">
    <property type="entry name" value="GST C-terminal domain-like"/>
    <property type="match status" value="1"/>
</dbReference>
<dbReference type="SUPFAM" id="SSF52833">
    <property type="entry name" value="Thioredoxin-like"/>
    <property type="match status" value="1"/>
</dbReference>
<evidence type="ECO:0000259" key="5">
    <source>
        <dbReference type="PROSITE" id="PS50405"/>
    </source>
</evidence>
<dbReference type="Pfam" id="PF02798">
    <property type="entry name" value="GST_N"/>
    <property type="match status" value="1"/>
</dbReference>
<keyword evidence="7" id="KW-1185">Reference proteome</keyword>
<proteinExistence type="inferred from homology"/>
<dbReference type="InterPro" id="IPR010987">
    <property type="entry name" value="Glutathione-S-Trfase_C-like"/>
</dbReference>
<dbReference type="SFLD" id="SFLDG01152">
    <property type="entry name" value="Main.3:_Omega-_and_Tau-like"/>
    <property type="match status" value="1"/>
</dbReference>
<keyword evidence="1 3" id="KW-0808">Transferase</keyword>
<dbReference type="InterPro" id="IPR036282">
    <property type="entry name" value="Glutathione-S-Trfase_C_sf"/>
</dbReference>
<evidence type="ECO:0000259" key="4">
    <source>
        <dbReference type="PROSITE" id="PS50404"/>
    </source>
</evidence>
<gene>
    <name evidence="6" type="ORF">F0562_000599</name>
</gene>
<comment type="function">
    <text evidence="3">Is involved in the conjugation of reduced glutathione to a wide number of exogenous and endogenous hydrophobic electrophiles.</text>
</comment>
<dbReference type="GO" id="GO:0006749">
    <property type="term" value="P:glutathione metabolic process"/>
    <property type="evidence" value="ECO:0007669"/>
    <property type="project" value="InterPro"/>
</dbReference>
<dbReference type="AlphaFoldDB" id="A0A5J5C0K1"/>
<accession>A0A5J5C0K1</accession>
<evidence type="ECO:0000313" key="7">
    <source>
        <dbReference type="Proteomes" id="UP000325577"/>
    </source>
</evidence>
<dbReference type="InterPro" id="IPR040079">
    <property type="entry name" value="Glutathione_S-Trfase"/>
</dbReference>
<dbReference type="PROSITE" id="PS50404">
    <property type="entry name" value="GST_NTER"/>
    <property type="match status" value="1"/>
</dbReference>
<dbReference type="InterPro" id="IPR036249">
    <property type="entry name" value="Thioredoxin-like_sf"/>
</dbReference>
<feature type="domain" description="GST C-terminal" evidence="5">
    <location>
        <begin position="86"/>
        <end position="209"/>
    </location>
</feature>
<feature type="domain" description="GST N-terminal" evidence="4">
    <location>
        <begin position="2"/>
        <end position="81"/>
    </location>
</feature>
<dbReference type="GO" id="GO:0004364">
    <property type="term" value="F:glutathione transferase activity"/>
    <property type="evidence" value="ECO:0007669"/>
    <property type="project" value="UniProtKB-UniRule"/>
</dbReference>
<dbReference type="PROSITE" id="PS51354">
    <property type="entry name" value="GLUTAREDOXIN_2"/>
    <property type="match status" value="1"/>
</dbReference>
<dbReference type="SFLD" id="SFLDG00358">
    <property type="entry name" value="Main_(cytGST)"/>
    <property type="match status" value="1"/>
</dbReference>